<evidence type="ECO:0000313" key="6">
    <source>
        <dbReference type="Proteomes" id="UP000664417"/>
    </source>
</evidence>
<dbReference type="Gene3D" id="1.25.40.10">
    <property type="entry name" value="Tetratricopeptide repeat domain"/>
    <property type="match status" value="2"/>
</dbReference>
<sequence>MVGGSWRGALFGFGWWVATLLYAASPREGVTLPEPPRPQAGTSEVGLGLLLKAQYARETGDLAQALAFVEEARRLQPDDADIAYFYLSLRIENVEENAFTSQPERAEVLVVLKEMLAHFVDDYRFPLMMGSLLIDDSRWSQFAEVEDPERHLLRALELLQRDASRPQSDLSRDQSDPSQNQRDAAPDQNQESRQVRDAADLEILVEVHFNLGRYYWSRQRYADAAEAFEWVCARDPRNTWGYYYAGQSYENINHLRTALRYYKQFQKLRLDEVWPGKPPVDLNVSIIQALLEPSETALQDLAMLGSNRRMLLRVAARFLRVERFQLGIQLLDFLPASDWNTDYFNYLLYAHMQLGNYDLVFELCRDRLVQSGEPAAQDLFFNHLLEAGLLAGHYQEVVDWYERFPELARREENTLLSAALAEMLLPDREVYLVNRLREPGMRNAYLDQLVEDFDCYGRRVAGLRGLLDLSVARNDALGAIQVVAEDFDPFDFEKLPEPFKENTAFAAIQLGFADEGFALYDSLLAADPENPSLNNNYGYFLADVGVGLRKAEFLIQRALDAAPENGAYLDSLGWVLYRQGRYQQARDVLERALEIEPNDPEKLAHLGDVLAALGLYREAKACWSKAMDLKGALYFPLLDKLDP</sequence>
<organism evidence="5 6">
    <name type="scientific">Acanthopleuribacter pedis</name>
    <dbReference type="NCBI Taxonomy" id="442870"/>
    <lineage>
        <taxon>Bacteria</taxon>
        <taxon>Pseudomonadati</taxon>
        <taxon>Acidobacteriota</taxon>
        <taxon>Holophagae</taxon>
        <taxon>Acanthopleuribacterales</taxon>
        <taxon>Acanthopleuribacteraceae</taxon>
        <taxon>Acanthopleuribacter</taxon>
    </lineage>
</organism>
<dbReference type="Proteomes" id="UP000664417">
    <property type="component" value="Unassembled WGS sequence"/>
</dbReference>
<feature type="compositionally biased region" description="Polar residues" evidence="4">
    <location>
        <begin position="176"/>
        <end position="192"/>
    </location>
</feature>
<dbReference type="InterPro" id="IPR019734">
    <property type="entry name" value="TPR_rpt"/>
</dbReference>
<feature type="region of interest" description="Disordered" evidence="4">
    <location>
        <begin position="163"/>
        <end position="195"/>
    </location>
</feature>
<dbReference type="RefSeq" id="WP_207859903.1">
    <property type="nucleotide sequence ID" value="NZ_JAFREP010000015.1"/>
</dbReference>
<evidence type="ECO:0000256" key="3">
    <source>
        <dbReference type="PROSITE-ProRule" id="PRU00339"/>
    </source>
</evidence>
<keyword evidence="2 3" id="KW-0802">TPR repeat</keyword>
<dbReference type="InterPro" id="IPR011990">
    <property type="entry name" value="TPR-like_helical_dom_sf"/>
</dbReference>
<dbReference type="PROSITE" id="PS50005">
    <property type="entry name" value="TPR"/>
    <property type="match status" value="2"/>
</dbReference>
<dbReference type="Pfam" id="PF13432">
    <property type="entry name" value="TPR_16"/>
    <property type="match status" value="1"/>
</dbReference>
<feature type="compositionally biased region" description="Basic and acidic residues" evidence="4">
    <location>
        <begin position="163"/>
        <end position="175"/>
    </location>
</feature>
<dbReference type="AlphaFoldDB" id="A0A8J7U4Y7"/>
<comment type="caution">
    <text evidence="5">The sequence shown here is derived from an EMBL/GenBank/DDBJ whole genome shotgun (WGS) entry which is preliminary data.</text>
</comment>
<dbReference type="PANTHER" id="PTHR44943">
    <property type="entry name" value="CELLULOSE SYNTHASE OPERON PROTEIN C"/>
    <property type="match status" value="1"/>
</dbReference>
<feature type="repeat" description="TPR" evidence="3">
    <location>
        <begin position="205"/>
        <end position="238"/>
    </location>
</feature>
<keyword evidence="1" id="KW-0677">Repeat</keyword>
<dbReference type="SMART" id="SM00028">
    <property type="entry name" value="TPR"/>
    <property type="match status" value="5"/>
</dbReference>
<protein>
    <submittedName>
        <fullName evidence="5">Tetratricopeptide repeat protein</fullName>
    </submittedName>
</protein>
<evidence type="ECO:0000256" key="4">
    <source>
        <dbReference type="SAM" id="MobiDB-lite"/>
    </source>
</evidence>
<dbReference type="EMBL" id="JAFREP010000015">
    <property type="protein sequence ID" value="MBO1319948.1"/>
    <property type="molecule type" value="Genomic_DNA"/>
</dbReference>
<name>A0A8J7U4Y7_9BACT</name>
<accession>A0A8J7U4Y7</accession>
<dbReference type="PANTHER" id="PTHR44943:SF8">
    <property type="entry name" value="TPR REPEAT-CONTAINING PROTEIN MJ0263"/>
    <property type="match status" value="1"/>
</dbReference>
<dbReference type="Pfam" id="PF07719">
    <property type="entry name" value="TPR_2"/>
    <property type="match status" value="1"/>
</dbReference>
<evidence type="ECO:0000313" key="5">
    <source>
        <dbReference type="EMBL" id="MBO1319948.1"/>
    </source>
</evidence>
<dbReference type="PROSITE" id="PS50293">
    <property type="entry name" value="TPR_REGION"/>
    <property type="match status" value="1"/>
</dbReference>
<feature type="repeat" description="TPR" evidence="3">
    <location>
        <begin position="566"/>
        <end position="599"/>
    </location>
</feature>
<evidence type="ECO:0000256" key="1">
    <source>
        <dbReference type="ARBA" id="ARBA00022737"/>
    </source>
</evidence>
<dbReference type="InterPro" id="IPR013105">
    <property type="entry name" value="TPR_2"/>
</dbReference>
<gene>
    <name evidence="5" type="ORF">J3U88_15840</name>
</gene>
<dbReference type="InterPro" id="IPR051685">
    <property type="entry name" value="Ycf3/AcsC/BcsC/TPR_MFPF"/>
</dbReference>
<dbReference type="SUPFAM" id="SSF48452">
    <property type="entry name" value="TPR-like"/>
    <property type="match status" value="2"/>
</dbReference>
<keyword evidence="6" id="KW-1185">Reference proteome</keyword>
<evidence type="ECO:0000256" key="2">
    <source>
        <dbReference type="ARBA" id="ARBA00022803"/>
    </source>
</evidence>
<reference evidence="5" key="1">
    <citation type="submission" date="2021-03" db="EMBL/GenBank/DDBJ databases">
        <authorList>
            <person name="Wang G."/>
        </authorList>
    </citation>
    <scope>NUCLEOTIDE SEQUENCE</scope>
    <source>
        <strain evidence="5">KCTC 12899</strain>
    </source>
</reference>
<proteinExistence type="predicted"/>